<dbReference type="GO" id="GO:0007165">
    <property type="term" value="P:signal transduction"/>
    <property type="evidence" value="ECO:0007669"/>
    <property type="project" value="InterPro"/>
</dbReference>
<dbReference type="SUPFAM" id="SSF48350">
    <property type="entry name" value="GTPase activation domain, GAP"/>
    <property type="match status" value="1"/>
</dbReference>
<accession>A0AAD4R8L8</accession>
<evidence type="ECO:0000313" key="3">
    <source>
        <dbReference type="EMBL" id="KAI1717332.1"/>
    </source>
</evidence>
<evidence type="ECO:0000259" key="2">
    <source>
        <dbReference type="PROSITE" id="PS50238"/>
    </source>
</evidence>
<gene>
    <name evidence="3" type="ORF">DdX_07074</name>
</gene>
<dbReference type="Proteomes" id="UP001201812">
    <property type="component" value="Unassembled WGS sequence"/>
</dbReference>
<sequence length="564" mass="62465">MNFSSESPLLRTIGHPQLSNGCNGTNSSPPSSESVIQNGVRDTMASSSTNSNDDFAKQNHTNAIHQTQISALRDSSVDEWRRQMLHNANDLAALSVPEVRRRPRPKCLTTSLKLNDVNNTDDSYTTNILVSKVRADAKAKIENHLNIQDNRELPSIDIMINNWKQGLPESCASEGGVDISPSSPSIASVSLTSSSHATSPSFISSPDGYFAHHYSPTAPSTKNGPAFDDSDVSFSSTNALYAINPCSSSSLSSIYQTPKPVAQMNSSCIENETESAIPCSKQTGLFSPKPRISKATSLQSFNSSSMSPLLSSARYLDFAQQEITFDIIDLQSVLAMEWLRNTALVRLTKMVDQTVVEKSQEKQRQKRLSVLKSLRRSIRQRVEAKDDINAAKFQENACKESSGLYGAPLSEISSKTDDGNPLPRFVTDIMEFLMLNAANAEGIFRKNGVKLRIEEIKLRCSKLNPNDPIPEDLLSKSQLHDLADSLKQYFRLLPECLMTHSVSIMLENAISELPTDKHFLAINYCMLLLPTENRQSLQLLLKFLYLISRHSSTNQVCVSYLVYE</sequence>
<dbReference type="GO" id="GO:0035023">
    <property type="term" value="P:regulation of Rho protein signal transduction"/>
    <property type="evidence" value="ECO:0007669"/>
    <property type="project" value="TreeGrafter"/>
</dbReference>
<feature type="region of interest" description="Disordered" evidence="1">
    <location>
        <begin position="1"/>
        <end position="36"/>
    </location>
</feature>
<name>A0AAD4R8L8_9BILA</name>
<reference evidence="3" key="1">
    <citation type="submission" date="2022-01" db="EMBL/GenBank/DDBJ databases">
        <title>Genome Sequence Resource for Two Populations of Ditylenchus destructor, the Migratory Endoparasitic Phytonematode.</title>
        <authorList>
            <person name="Zhang H."/>
            <person name="Lin R."/>
            <person name="Xie B."/>
        </authorList>
    </citation>
    <scope>NUCLEOTIDE SEQUENCE</scope>
    <source>
        <strain evidence="3">BazhouSP</strain>
    </source>
</reference>
<dbReference type="GO" id="GO:0030036">
    <property type="term" value="P:actin cytoskeleton organization"/>
    <property type="evidence" value="ECO:0007669"/>
    <property type="project" value="TreeGrafter"/>
</dbReference>
<keyword evidence="4" id="KW-1185">Reference proteome</keyword>
<dbReference type="Gene3D" id="1.10.555.10">
    <property type="entry name" value="Rho GTPase activation protein"/>
    <property type="match status" value="1"/>
</dbReference>
<dbReference type="PANTHER" id="PTHR12659:SF7">
    <property type="entry name" value="CROSSVEINLESS C, ISOFORM C"/>
    <property type="match status" value="1"/>
</dbReference>
<evidence type="ECO:0000313" key="4">
    <source>
        <dbReference type="Proteomes" id="UP001201812"/>
    </source>
</evidence>
<proteinExistence type="predicted"/>
<dbReference type="EMBL" id="JAKKPZ010000009">
    <property type="protein sequence ID" value="KAI1717332.1"/>
    <property type="molecule type" value="Genomic_DNA"/>
</dbReference>
<dbReference type="AlphaFoldDB" id="A0AAD4R8L8"/>
<feature type="compositionally biased region" description="Polar residues" evidence="1">
    <location>
        <begin position="17"/>
        <end position="36"/>
    </location>
</feature>
<dbReference type="InterPro" id="IPR008936">
    <property type="entry name" value="Rho_GTPase_activation_prot"/>
</dbReference>
<dbReference type="Pfam" id="PF00620">
    <property type="entry name" value="RhoGAP"/>
    <property type="match status" value="1"/>
</dbReference>
<dbReference type="GO" id="GO:0005096">
    <property type="term" value="F:GTPase activator activity"/>
    <property type="evidence" value="ECO:0007669"/>
    <property type="project" value="TreeGrafter"/>
</dbReference>
<dbReference type="InterPro" id="IPR000198">
    <property type="entry name" value="RhoGAP_dom"/>
</dbReference>
<dbReference type="SMART" id="SM00324">
    <property type="entry name" value="RhoGAP"/>
    <property type="match status" value="1"/>
</dbReference>
<dbReference type="PANTHER" id="PTHR12659">
    <property type="entry name" value="RHO-TYPE GTPASE ACTIVATING PROTEIN"/>
    <property type="match status" value="1"/>
</dbReference>
<comment type="caution">
    <text evidence="3">The sequence shown here is derived from an EMBL/GenBank/DDBJ whole genome shotgun (WGS) entry which is preliminary data.</text>
</comment>
<protein>
    <submittedName>
        <fullName evidence="3">RhoGAP domain-containing protein</fullName>
    </submittedName>
</protein>
<feature type="domain" description="Rho-GAP" evidence="2">
    <location>
        <begin position="407"/>
        <end position="564"/>
    </location>
</feature>
<organism evidence="3 4">
    <name type="scientific">Ditylenchus destructor</name>
    <dbReference type="NCBI Taxonomy" id="166010"/>
    <lineage>
        <taxon>Eukaryota</taxon>
        <taxon>Metazoa</taxon>
        <taxon>Ecdysozoa</taxon>
        <taxon>Nematoda</taxon>
        <taxon>Chromadorea</taxon>
        <taxon>Rhabditida</taxon>
        <taxon>Tylenchina</taxon>
        <taxon>Tylenchomorpha</taxon>
        <taxon>Sphaerularioidea</taxon>
        <taxon>Anguinidae</taxon>
        <taxon>Anguininae</taxon>
        <taxon>Ditylenchus</taxon>
    </lineage>
</organism>
<dbReference type="PROSITE" id="PS50238">
    <property type="entry name" value="RHOGAP"/>
    <property type="match status" value="1"/>
</dbReference>
<evidence type="ECO:0000256" key="1">
    <source>
        <dbReference type="SAM" id="MobiDB-lite"/>
    </source>
</evidence>